<dbReference type="Proteomes" id="UP000196386">
    <property type="component" value="Unassembled WGS sequence"/>
</dbReference>
<name>A0A1Y4MVL8_9FIRM</name>
<gene>
    <name evidence="1" type="ORF">B5F11_13845</name>
</gene>
<dbReference type="AlphaFoldDB" id="A0A1Y4MVL8"/>
<reference evidence="2" key="1">
    <citation type="submission" date="2017-04" db="EMBL/GenBank/DDBJ databases">
        <title>Function of individual gut microbiota members based on whole genome sequencing of pure cultures obtained from chicken caecum.</title>
        <authorList>
            <person name="Medvecky M."/>
            <person name="Cejkova D."/>
            <person name="Polansky O."/>
            <person name="Karasova D."/>
            <person name="Kubasova T."/>
            <person name="Cizek A."/>
            <person name="Rychlik I."/>
        </authorList>
    </citation>
    <scope>NUCLEOTIDE SEQUENCE [LARGE SCALE GENOMIC DNA]</scope>
    <source>
        <strain evidence="2">An175</strain>
    </source>
</reference>
<sequence length="148" mass="16776">MDPTPGQVQPVYAQRPPHCSRRSRLKFFAKLFFKKAGAQPIKVFRRSLFSKRLERSRLKFFPSFFSKKVGTQSGIKLGWRADKGCAGTLSQSRAVARAGFVKPNIIKNKGFTAWIRFPLQTGVKQRHLIACTFAADRHNFVNAITFTA</sequence>
<comment type="caution">
    <text evidence="1">The sequence shown here is derived from an EMBL/GenBank/DDBJ whole genome shotgun (WGS) entry which is preliminary data.</text>
</comment>
<accession>A0A1Y4MVL8</accession>
<protein>
    <submittedName>
        <fullName evidence="1">Uncharacterized protein</fullName>
    </submittedName>
</protein>
<proteinExistence type="predicted"/>
<dbReference type="EMBL" id="NFKP01000019">
    <property type="protein sequence ID" value="OUP68314.1"/>
    <property type="molecule type" value="Genomic_DNA"/>
</dbReference>
<organism evidence="1 2">
    <name type="scientific">Anaerotruncus colihominis</name>
    <dbReference type="NCBI Taxonomy" id="169435"/>
    <lineage>
        <taxon>Bacteria</taxon>
        <taxon>Bacillati</taxon>
        <taxon>Bacillota</taxon>
        <taxon>Clostridia</taxon>
        <taxon>Eubacteriales</taxon>
        <taxon>Oscillospiraceae</taxon>
        <taxon>Anaerotruncus</taxon>
    </lineage>
</organism>
<evidence type="ECO:0000313" key="2">
    <source>
        <dbReference type="Proteomes" id="UP000196386"/>
    </source>
</evidence>
<evidence type="ECO:0000313" key="1">
    <source>
        <dbReference type="EMBL" id="OUP68314.1"/>
    </source>
</evidence>